<proteinExistence type="predicted"/>
<gene>
    <name evidence="1" type="ORF">BDZ31_002991</name>
</gene>
<evidence type="ECO:0000313" key="1">
    <source>
        <dbReference type="EMBL" id="MBB4663396.1"/>
    </source>
</evidence>
<organism evidence="1 2">
    <name type="scientific">Conexibacter arvalis</name>
    <dbReference type="NCBI Taxonomy" id="912552"/>
    <lineage>
        <taxon>Bacteria</taxon>
        <taxon>Bacillati</taxon>
        <taxon>Actinomycetota</taxon>
        <taxon>Thermoleophilia</taxon>
        <taxon>Solirubrobacterales</taxon>
        <taxon>Conexibacteraceae</taxon>
        <taxon>Conexibacter</taxon>
    </lineage>
</organism>
<accession>A0A840IF06</accession>
<protein>
    <submittedName>
        <fullName evidence="1">Uncharacterized protein (DUF58 family)</fullName>
    </submittedName>
</protein>
<name>A0A840IF06_9ACTN</name>
<dbReference type="PROSITE" id="PS51257">
    <property type="entry name" value="PROKAR_LIPOPROTEIN"/>
    <property type="match status" value="1"/>
</dbReference>
<dbReference type="PANTHER" id="PTHR34351">
    <property type="entry name" value="SLR1927 PROTEIN-RELATED"/>
    <property type="match status" value="1"/>
</dbReference>
<dbReference type="PANTHER" id="PTHR34351:SF1">
    <property type="entry name" value="SLR1927 PROTEIN"/>
    <property type="match status" value="1"/>
</dbReference>
<keyword evidence="2" id="KW-1185">Reference proteome</keyword>
<evidence type="ECO:0000313" key="2">
    <source>
        <dbReference type="Proteomes" id="UP000585272"/>
    </source>
</evidence>
<sequence>MRSAAGIALLGLVLVACGGLFDAAPLYVPGVGFLALGLLAPAWVALAARGATVERELDARHVVEEQPVPIRLSVRSARVAPPLPVAVVEDPLLEASLRLPTTARSHRFTAVARFPRRGRVRVAPPALALGDPLELCRRRVRGRGERELLVLPRTSPVSFAPGQGADGRRDGGASALLGATATEVDGVRPYREGTPAARIHWPTLARGAGLMERRLRIESDARPLVVLDARGAASRDALDMAVRAAASLTLAFARSGGSALLLPGERRPSAIEEDLGGWPAAHVRLALVEGGDDCPAPALGGAGHRTGPLVYVAARTVERLPAAVRAAARAETLLVVPGRLDAREPVLAVAGCRGYRVASRPPRAGAGEAGR</sequence>
<dbReference type="AlphaFoldDB" id="A0A840IF06"/>
<reference evidence="1 2" key="1">
    <citation type="submission" date="2020-08" db="EMBL/GenBank/DDBJ databases">
        <title>Genomic Encyclopedia of Archaeal and Bacterial Type Strains, Phase II (KMG-II): from individual species to whole genera.</title>
        <authorList>
            <person name="Goeker M."/>
        </authorList>
    </citation>
    <scope>NUCLEOTIDE SEQUENCE [LARGE SCALE GENOMIC DNA]</scope>
    <source>
        <strain evidence="1 2">DSM 23288</strain>
    </source>
</reference>
<dbReference type="RefSeq" id="WP_183343129.1">
    <property type="nucleotide sequence ID" value="NZ_JACHNU010000004.1"/>
</dbReference>
<comment type="caution">
    <text evidence="1">The sequence shown here is derived from an EMBL/GenBank/DDBJ whole genome shotgun (WGS) entry which is preliminary data.</text>
</comment>
<dbReference type="EMBL" id="JACHNU010000004">
    <property type="protein sequence ID" value="MBB4663396.1"/>
    <property type="molecule type" value="Genomic_DNA"/>
</dbReference>
<dbReference type="Proteomes" id="UP000585272">
    <property type="component" value="Unassembled WGS sequence"/>
</dbReference>